<organism evidence="1 2">
    <name type="scientific">Deinococcus peraridilitoris (strain DSM 19664 / LMG 22246 / CIP 109416 / KR-200)</name>
    <dbReference type="NCBI Taxonomy" id="937777"/>
    <lineage>
        <taxon>Bacteria</taxon>
        <taxon>Thermotogati</taxon>
        <taxon>Deinococcota</taxon>
        <taxon>Deinococci</taxon>
        <taxon>Deinococcales</taxon>
        <taxon>Deinococcaceae</taxon>
        <taxon>Deinococcus</taxon>
    </lineage>
</organism>
<evidence type="ECO:0000313" key="1">
    <source>
        <dbReference type="EMBL" id="AFZ68541.1"/>
    </source>
</evidence>
<dbReference type="Proteomes" id="UP000010467">
    <property type="component" value="Chromosome"/>
</dbReference>
<dbReference type="PATRIC" id="fig|937777.3.peg.3107"/>
<evidence type="ECO:0000313" key="2">
    <source>
        <dbReference type="Proteomes" id="UP000010467"/>
    </source>
</evidence>
<keyword evidence="2" id="KW-1185">Reference proteome</keyword>
<dbReference type="HOGENOM" id="CLU_2422059_0_0_0"/>
<accession>L0A3W5</accession>
<reference evidence="2" key="1">
    <citation type="submission" date="2012-03" db="EMBL/GenBank/DDBJ databases">
        <title>Complete sequence of chromosome of Deinococcus peraridilitoris DSM 19664.</title>
        <authorList>
            <person name="Lucas S."/>
            <person name="Copeland A."/>
            <person name="Lapidus A."/>
            <person name="Glavina del Rio T."/>
            <person name="Dalin E."/>
            <person name="Tice H."/>
            <person name="Bruce D."/>
            <person name="Goodwin L."/>
            <person name="Pitluck S."/>
            <person name="Peters L."/>
            <person name="Mikhailova N."/>
            <person name="Lu M."/>
            <person name="Kyrpides N."/>
            <person name="Mavromatis K."/>
            <person name="Ivanova N."/>
            <person name="Brettin T."/>
            <person name="Detter J.C."/>
            <person name="Han C."/>
            <person name="Larimer F."/>
            <person name="Land M."/>
            <person name="Hauser L."/>
            <person name="Markowitz V."/>
            <person name="Cheng J.-F."/>
            <person name="Hugenholtz P."/>
            <person name="Woyke T."/>
            <person name="Wu D."/>
            <person name="Pukall R."/>
            <person name="Steenblock K."/>
            <person name="Brambilla E."/>
            <person name="Klenk H.-P."/>
            <person name="Eisen J.A."/>
        </authorList>
    </citation>
    <scope>NUCLEOTIDE SEQUENCE [LARGE SCALE GENOMIC DNA]</scope>
    <source>
        <strain evidence="2">DSM 19664 / LMG 22246 / CIP 109416 / KR-200</strain>
    </source>
</reference>
<proteinExistence type="predicted"/>
<protein>
    <submittedName>
        <fullName evidence="1">Uncharacterized protein</fullName>
    </submittedName>
</protein>
<dbReference type="AlphaFoldDB" id="L0A3W5"/>
<dbReference type="STRING" id="937777.Deipe_3094"/>
<name>L0A3W5_DEIPD</name>
<gene>
    <name evidence="1" type="ordered locus">Deipe_3094</name>
</gene>
<dbReference type="EMBL" id="CP003382">
    <property type="protein sequence ID" value="AFZ68541.1"/>
    <property type="molecule type" value="Genomic_DNA"/>
</dbReference>
<dbReference type="RefSeq" id="WP_015236839.1">
    <property type="nucleotide sequence ID" value="NC_019793.1"/>
</dbReference>
<sequence>MPHQVRLTRFLECLPLNLGPEFCFSFGHVLRELRLISEPVLGSPALKGASLIDEALQLQRVTGTVGAQNPEARLCDGVLVARVRNLLQGFV</sequence>
<dbReference type="KEGG" id="dpd:Deipe_3094"/>